<dbReference type="InterPro" id="IPR011989">
    <property type="entry name" value="ARM-like"/>
</dbReference>
<dbReference type="PANTHER" id="PTHR23346:SF7">
    <property type="entry name" value="STALLED RIBOSOME SENSOR GCN1"/>
    <property type="match status" value="1"/>
</dbReference>
<feature type="domain" description="Stalled ribosome sensor GCN1-like HEAT repeats region" evidence="2">
    <location>
        <begin position="8"/>
        <end position="140"/>
    </location>
</feature>
<dbReference type="EMBL" id="CAJOBR010006282">
    <property type="protein sequence ID" value="CAF4840689.1"/>
    <property type="molecule type" value="Genomic_DNA"/>
</dbReference>
<dbReference type="Pfam" id="PF13513">
    <property type="entry name" value="HEAT_EZ"/>
    <property type="match status" value="1"/>
</dbReference>
<gene>
    <name evidence="3" type="ORF">QYT958_LOCUS26402</name>
</gene>
<dbReference type="Proteomes" id="UP000663848">
    <property type="component" value="Unassembled WGS sequence"/>
</dbReference>
<evidence type="ECO:0000259" key="2">
    <source>
        <dbReference type="Pfam" id="PF23271"/>
    </source>
</evidence>
<proteinExistence type="predicted"/>
<name>A0A821RF29_9BILA</name>
<comment type="caution">
    <text evidence="3">The sequence shown here is derived from an EMBL/GenBank/DDBJ whole genome shotgun (WGS) entry which is preliminary data.</text>
</comment>
<sequence length="339" mass="37466">IADEKDPQAKQQHLFYAEQLLAAINDPDGVQLVIRESQDFSRSSKVNIRVVTITLLSSFCKKAKGTYQDSIDDLIRICINLLNDDNEQVLNTAWDCIDTIIKDMDQLELQKRLPVVRQALRSAQSNSRERGRLVGLCLPKKGIGCILPIYKECILNGPPELRESGANGLNEAINLSDAEALKSSIMNVTGPLIRVLGERFSTDIKVAILETLSTFMAKVGVQLKPFLPQLQPTLLKGLNDPARQVRVKAGNALGLLSQIHVRIDPIFVELLNGLKMNDDPSFKETFLLALKNCLAAVASKLSDDMKKQTEQSLINCQSNESDVVRQTALSCKEILLSSS</sequence>
<dbReference type="AlphaFoldDB" id="A0A821RF29"/>
<reference evidence="3" key="1">
    <citation type="submission" date="2021-02" db="EMBL/GenBank/DDBJ databases">
        <authorList>
            <person name="Nowell W R."/>
        </authorList>
    </citation>
    <scope>NUCLEOTIDE SEQUENCE</scope>
</reference>
<dbReference type="PANTHER" id="PTHR23346">
    <property type="entry name" value="TRANSLATIONAL ACTIVATOR GCN1-RELATED"/>
    <property type="match status" value="1"/>
</dbReference>
<dbReference type="Gene3D" id="1.25.10.10">
    <property type="entry name" value="Leucine-rich Repeat Variant"/>
    <property type="match status" value="1"/>
</dbReference>
<evidence type="ECO:0000313" key="3">
    <source>
        <dbReference type="EMBL" id="CAF4840689.1"/>
    </source>
</evidence>
<dbReference type="Pfam" id="PF23271">
    <property type="entry name" value="HEAT_GCN1"/>
    <property type="match status" value="1"/>
</dbReference>
<feature type="non-terminal residue" evidence="3">
    <location>
        <position position="339"/>
    </location>
</feature>
<organism evidence="3 4">
    <name type="scientific">Rotaria socialis</name>
    <dbReference type="NCBI Taxonomy" id="392032"/>
    <lineage>
        <taxon>Eukaryota</taxon>
        <taxon>Metazoa</taxon>
        <taxon>Spiralia</taxon>
        <taxon>Gnathifera</taxon>
        <taxon>Rotifera</taxon>
        <taxon>Eurotatoria</taxon>
        <taxon>Bdelloidea</taxon>
        <taxon>Philodinida</taxon>
        <taxon>Philodinidae</taxon>
        <taxon>Rotaria</taxon>
    </lineage>
</organism>
<evidence type="ECO:0000256" key="1">
    <source>
        <dbReference type="ARBA" id="ARBA00022737"/>
    </source>
</evidence>
<dbReference type="SUPFAM" id="SSF48371">
    <property type="entry name" value="ARM repeat"/>
    <property type="match status" value="1"/>
</dbReference>
<protein>
    <recommendedName>
        <fullName evidence="2">Stalled ribosome sensor GCN1-like HEAT repeats region domain-containing protein</fullName>
    </recommendedName>
</protein>
<dbReference type="InterPro" id="IPR057546">
    <property type="entry name" value="HEAT_GCN1"/>
</dbReference>
<evidence type="ECO:0000313" key="4">
    <source>
        <dbReference type="Proteomes" id="UP000663848"/>
    </source>
</evidence>
<dbReference type="InterPro" id="IPR016024">
    <property type="entry name" value="ARM-type_fold"/>
</dbReference>
<dbReference type="GO" id="GO:0019887">
    <property type="term" value="F:protein kinase regulator activity"/>
    <property type="evidence" value="ECO:0007669"/>
    <property type="project" value="TreeGrafter"/>
</dbReference>
<dbReference type="GO" id="GO:0006417">
    <property type="term" value="P:regulation of translation"/>
    <property type="evidence" value="ECO:0007669"/>
    <property type="project" value="TreeGrafter"/>
</dbReference>
<dbReference type="GO" id="GO:0034198">
    <property type="term" value="P:cellular response to amino acid starvation"/>
    <property type="evidence" value="ECO:0007669"/>
    <property type="project" value="TreeGrafter"/>
</dbReference>
<accession>A0A821RF29</accession>
<dbReference type="Pfam" id="PF25801">
    <property type="entry name" value="HEAT_GCN1_C_2"/>
    <property type="match status" value="1"/>
</dbReference>
<dbReference type="GO" id="GO:0005829">
    <property type="term" value="C:cytosol"/>
    <property type="evidence" value="ECO:0007669"/>
    <property type="project" value="TreeGrafter"/>
</dbReference>
<keyword evidence="1" id="KW-0677">Repeat</keyword>